<dbReference type="RefSeq" id="WP_025606250.1">
    <property type="nucleotide sequence ID" value="NZ_CP021235.1"/>
</dbReference>
<accession>A0A1X9YRB9</accession>
<evidence type="ECO:0000313" key="3">
    <source>
        <dbReference type="Proteomes" id="UP000266292"/>
    </source>
</evidence>
<keyword evidence="1" id="KW-0732">Signal</keyword>
<dbReference type="STRING" id="709015.GCA_000472485_01656"/>
<keyword evidence="3" id="KW-1185">Reference proteome</keyword>
<dbReference type="EMBL" id="CP021235">
    <property type="protein sequence ID" value="ARS35430.1"/>
    <property type="molecule type" value="Genomic_DNA"/>
</dbReference>
<feature type="chain" id="PRO_5010997293" description="EF-hand domain-containing protein" evidence="1">
    <location>
        <begin position="29"/>
        <end position="194"/>
    </location>
</feature>
<feature type="signal peptide" evidence="1">
    <location>
        <begin position="1"/>
        <end position="28"/>
    </location>
</feature>
<dbReference type="PROSITE" id="PS00018">
    <property type="entry name" value="EF_HAND_1"/>
    <property type="match status" value="2"/>
</dbReference>
<organism evidence="2 3">
    <name type="scientific">Pontibacter actiniarum</name>
    <dbReference type="NCBI Taxonomy" id="323450"/>
    <lineage>
        <taxon>Bacteria</taxon>
        <taxon>Pseudomonadati</taxon>
        <taxon>Bacteroidota</taxon>
        <taxon>Cytophagia</taxon>
        <taxon>Cytophagales</taxon>
        <taxon>Hymenobacteraceae</taxon>
        <taxon>Pontibacter</taxon>
    </lineage>
</organism>
<evidence type="ECO:0000256" key="1">
    <source>
        <dbReference type="SAM" id="SignalP"/>
    </source>
</evidence>
<dbReference type="InterPro" id="IPR011992">
    <property type="entry name" value="EF-hand-dom_pair"/>
</dbReference>
<sequence length="194" mass="21921">MKKINTHLQFMVKAGLCLYLLISLSACAGEVGDTAVNDPEIVAGTETAGATQDDGWDSDEFNSDFASTNYYEEWDENDDNLLDDNEFMGGFFDTWDANNDNQLDENEFTTASNDWGLENESWADWDTSGDGILDENEFNTGFADNGWFDDWDADNDNMLAEREYTDGVFGVWDENDDSLLDTNEYGLYDTYYGV</sequence>
<reference evidence="3" key="1">
    <citation type="submission" date="2017-05" db="EMBL/GenBank/DDBJ databases">
        <authorList>
            <person name="Ray J."/>
            <person name="Price M."/>
            <person name="Deutschbauer A."/>
        </authorList>
    </citation>
    <scope>NUCLEOTIDE SEQUENCE [LARGE SCALE GENOMIC DNA]</scope>
    <source>
        <strain evidence="3">DSM 19842</strain>
    </source>
</reference>
<proteinExistence type="predicted"/>
<dbReference type="PROSITE" id="PS51257">
    <property type="entry name" value="PROKAR_LIPOPROTEIN"/>
    <property type="match status" value="1"/>
</dbReference>
<dbReference type="AlphaFoldDB" id="A0A1X9YRB9"/>
<dbReference type="OrthoDB" id="853638at2"/>
<dbReference type="Gene3D" id="1.10.238.10">
    <property type="entry name" value="EF-hand"/>
    <property type="match status" value="1"/>
</dbReference>
<dbReference type="Proteomes" id="UP000266292">
    <property type="component" value="Chromosome"/>
</dbReference>
<dbReference type="InterPro" id="IPR018247">
    <property type="entry name" value="EF_Hand_1_Ca_BS"/>
</dbReference>
<dbReference type="SUPFAM" id="SSF47473">
    <property type="entry name" value="EF-hand"/>
    <property type="match status" value="1"/>
</dbReference>
<dbReference type="KEGG" id="pact:CA264_08250"/>
<protein>
    <recommendedName>
        <fullName evidence="4">EF-hand domain-containing protein</fullName>
    </recommendedName>
</protein>
<name>A0A1X9YRB9_9BACT</name>
<evidence type="ECO:0008006" key="4">
    <source>
        <dbReference type="Google" id="ProtNLM"/>
    </source>
</evidence>
<evidence type="ECO:0000313" key="2">
    <source>
        <dbReference type="EMBL" id="ARS35430.1"/>
    </source>
</evidence>
<gene>
    <name evidence="2" type="ORF">CA264_08250</name>
</gene>